<protein>
    <submittedName>
        <fullName evidence="2">Uncharacterized protein</fullName>
    </submittedName>
</protein>
<proteinExistence type="predicted"/>
<feature type="compositionally biased region" description="Basic and acidic residues" evidence="1">
    <location>
        <begin position="176"/>
        <end position="213"/>
    </location>
</feature>
<feature type="region of interest" description="Disordered" evidence="1">
    <location>
        <begin position="1"/>
        <end position="102"/>
    </location>
</feature>
<evidence type="ECO:0000313" key="2">
    <source>
        <dbReference type="EMBL" id="QCI60658.1"/>
    </source>
</evidence>
<dbReference type="RefSeq" id="WP_136891680.1">
    <property type="nucleotide sequence ID" value="NZ_CP034413.3"/>
</dbReference>
<feature type="compositionally biased region" description="Basic and acidic residues" evidence="1">
    <location>
        <begin position="65"/>
        <end position="80"/>
    </location>
</feature>
<evidence type="ECO:0000256" key="1">
    <source>
        <dbReference type="SAM" id="MobiDB-lite"/>
    </source>
</evidence>
<feature type="region of interest" description="Disordered" evidence="1">
    <location>
        <begin position="257"/>
        <end position="304"/>
    </location>
</feature>
<feature type="compositionally biased region" description="Low complexity" evidence="1">
    <location>
        <begin position="81"/>
        <end position="91"/>
    </location>
</feature>
<organism evidence="2 3">
    <name type="scientific">Dysosmobacter welbionis</name>
    <dbReference type="NCBI Taxonomy" id="2093857"/>
    <lineage>
        <taxon>Bacteria</taxon>
        <taxon>Bacillati</taxon>
        <taxon>Bacillota</taxon>
        <taxon>Clostridia</taxon>
        <taxon>Eubacteriales</taxon>
        <taxon>Oscillospiraceae</taxon>
        <taxon>Dysosmobacter</taxon>
    </lineage>
</organism>
<dbReference type="Proteomes" id="UP000298642">
    <property type="component" value="Chromosome"/>
</dbReference>
<feature type="compositionally biased region" description="Basic and acidic residues" evidence="1">
    <location>
        <begin position="39"/>
        <end position="54"/>
    </location>
</feature>
<feature type="region of interest" description="Disordered" evidence="1">
    <location>
        <begin position="176"/>
        <end position="236"/>
    </location>
</feature>
<accession>A0A4D7AT51</accession>
<reference evidence="3" key="1">
    <citation type="submission" date="2018-12" db="EMBL/GenBank/DDBJ databases">
        <title>Dusodibacter welbiota gen. nov., sp. nov., isolated from human faeces and emended description of the Oscillibacter genus.</title>
        <authorList>
            <person name="Le Roy T."/>
            <person name="Van der Smissen P."/>
            <person name="Delzenne N."/>
            <person name="Muccioli G."/>
            <person name="Collet J.F."/>
            <person name="Cani P.D."/>
        </authorList>
    </citation>
    <scope>NUCLEOTIDE SEQUENCE [LARGE SCALE GENOMIC DNA]</scope>
    <source>
        <strain evidence="3">J115</strain>
    </source>
</reference>
<dbReference type="KEGG" id="obj:EIO64_16800"/>
<dbReference type="EMBL" id="CP034413">
    <property type="protein sequence ID" value="QCI60658.1"/>
    <property type="molecule type" value="Genomic_DNA"/>
</dbReference>
<name>A0A4D7AT51_9FIRM</name>
<evidence type="ECO:0000313" key="3">
    <source>
        <dbReference type="Proteomes" id="UP000298642"/>
    </source>
</evidence>
<feature type="compositionally biased region" description="Polar residues" evidence="1">
    <location>
        <begin position="1"/>
        <end position="17"/>
    </location>
</feature>
<feature type="compositionally biased region" description="Polar residues" evidence="1">
    <location>
        <begin position="270"/>
        <end position="285"/>
    </location>
</feature>
<sequence length="304" mass="33822">MEENTTGLEQETETTVDSFMDGFDGAETLESPADQPEEQEPKHEETPADEEQKAPETPAAGNENTDAKPGESVEPEKQEAPEAQEPETTPKTWTLRHLGEDKTVNEQELTALAQKGLDYDRIHGKYEEFRPVMDLFSQFANKAGMNTTDYIAHIRQEAKRAEGLNAEEAKRAVELEDREATVAAKEAAEAERQKEQRDAEAQKQSAEQRRMADIQEFQKTFPDAAKDPNGIPKEVWDGVKSGLSLVASYARWQVARANEQAAKAEHNASAIKQNQKNTERSTGSMKSAGADNKNKDPFLDGWDS</sequence>
<gene>
    <name evidence="2" type="ORF">EIO64_16800</name>
</gene>
<dbReference type="AlphaFoldDB" id="A0A4D7AT51"/>
<keyword evidence="3" id="KW-1185">Reference proteome</keyword>